<accession>A0A7E4VDM6</accession>
<feature type="signal peptide" evidence="1">
    <location>
        <begin position="1"/>
        <end position="23"/>
    </location>
</feature>
<reference evidence="2" key="1">
    <citation type="journal article" date="2013" name="Genetics">
        <title>The draft genome and transcriptome of Panagrellus redivivus are shaped by the harsh demands of a free-living lifestyle.</title>
        <authorList>
            <person name="Srinivasan J."/>
            <person name="Dillman A.R."/>
            <person name="Macchietto M.G."/>
            <person name="Heikkinen L."/>
            <person name="Lakso M."/>
            <person name="Fracchia K.M."/>
            <person name="Antoshechkin I."/>
            <person name="Mortazavi A."/>
            <person name="Wong G."/>
            <person name="Sternberg P.W."/>
        </authorList>
    </citation>
    <scope>NUCLEOTIDE SEQUENCE [LARGE SCALE GENOMIC DNA]</scope>
    <source>
        <strain evidence="2">MT8872</strain>
    </source>
</reference>
<name>A0A7E4VDM6_PANRE</name>
<dbReference type="AlphaFoldDB" id="A0A7E4VDM6"/>
<organism evidence="2 3">
    <name type="scientific">Panagrellus redivivus</name>
    <name type="common">Microworm</name>
    <dbReference type="NCBI Taxonomy" id="6233"/>
    <lineage>
        <taxon>Eukaryota</taxon>
        <taxon>Metazoa</taxon>
        <taxon>Ecdysozoa</taxon>
        <taxon>Nematoda</taxon>
        <taxon>Chromadorea</taxon>
        <taxon>Rhabditida</taxon>
        <taxon>Tylenchina</taxon>
        <taxon>Panagrolaimomorpha</taxon>
        <taxon>Panagrolaimoidea</taxon>
        <taxon>Panagrolaimidae</taxon>
        <taxon>Panagrellus</taxon>
    </lineage>
</organism>
<reference evidence="3" key="2">
    <citation type="submission" date="2020-10" db="UniProtKB">
        <authorList>
            <consortium name="WormBaseParasite"/>
        </authorList>
    </citation>
    <scope>IDENTIFICATION</scope>
</reference>
<evidence type="ECO:0000313" key="3">
    <source>
        <dbReference type="WBParaSite" id="Pan_g19767.t1"/>
    </source>
</evidence>
<protein>
    <submittedName>
        <fullName evidence="3">Secreted protein</fullName>
    </submittedName>
</protein>
<dbReference type="WBParaSite" id="Pan_g19767.t1">
    <property type="protein sequence ID" value="Pan_g19767.t1"/>
    <property type="gene ID" value="Pan_g19767"/>
</dbReference>
<proteinExistence type="predicted"/>
<dbReference type="Proteomes" id="UP000492821">
    <property type="component" value="Unassembled WGS sequence"/>
</dbReference>
<keyword evidence="2" id="KW-1185">Reference proteome</keyword>
<keyword evidence="1" id="KW-0732">Signal</keyword>
<evidence type="ECO:0000256" key="1">
    <source>
        <dbReference type="SAM" id="SignalP"/>
    </source>
</evidence>
<evidence type="ECO:0000313" key="2">
    <source>
        <dbReference type="Proteomes" id="UP000492821"/>
    </source>
</evidence>
<feature type="chain" id="PRO_5028803966" evidence="1">
    <location>
        <begin position="24"/>
        <end position="91"/>
    </location>
</feature>
<sequence>MTRSVLPSVCVLFLILAVLPASGDDQGYDPPTLKNRICPAEFWKIVESNNNVHCYSIVTIPDRRQIPDRQLFMQKVTPECEVGFFSFAGSS</sequence>